<evidence type="ECO:0000313" key="21">
    <source>
        <dbReference type="Proteomes" id="UP000580043"/>
    </source>
</evidence>
<evidence type="ECO:0000256" key="17">
    <source>
        <dbReference type="SAM" id="Phobius"/>
    </source>
</evidence>
<evidence type="ECO:0000256" key="9">
    <source>
        <dbReference type="ARBA" id="ARBA00022777"/>
    </source>
</evidence>
<dbReference type="InterPro" id="IPR029095">
    <property type="entry name" value="NarX-like_N"/>
</dbReference>
<dbReference type="InterPro" id="IPR005467">
    <property type="entry name" value="His_kinase_dom"/>
</dbReference>
<dbReference type="PROSITE" id="PS50885">
    <property type="entry name" value="HAMP"/>
    <property type="match status" value="1"/>
</dbReference>
<gene>
    <name evidence="20" type="ORF">HHL15_23985</name>
</gene>
<evidence type="ECO:0000256" key="2">
    <source>
        <dbReference type="ARBA" id="ARBA00004429"/>
    </source>
</evidence>
<dbReference type="Gene3D" id="1.20.120.960">
    <property type="entry name" value="Histidine kinase NarX, sensor domain"/>
    <property type="match status" value="1"/>
</dbReference>
<keyword evidence="11 17" id="KW-1133">Transmembrane helix</keyword>
<organism evidence="20 21">
    <name type="scientific">Zoogloea dura</name>
    <dbReference type="NCBI Taxonomy" id="2728840"/>
    <lineage>
        <taxon>Bacteria</taxon>
        <taxon>Pseudomonadati</taxon>
        <taxon>Pseudomonadota</taxon>
        <taxon>Betaproteobacteria</taxon>
        <taxon>Rhodocyclales</taxon>
        <taxon>Zoogloeaceae</taxon>
        <taxon>Zoogloea</taxon>
    </lineage>
</organism>
<name>A0A848G9F0_9RHOO</name>
<evidence type="ECO:0000256" key="15">
    <source>
        <dbReference type="SAM" id="Coils"/>
    </source>
</evidence>
<dbReference type="SUPFAM" id="SSF55781">
    <property type="entry name" value="GAF domain-like"/>
    <property type="match status" value="1"/>
</dbReference>
<dbReference type="AlphaFoldDB" id="A0A848G9F0"/>
<dbReference type="Pfam" id="PF02518">
    <property type="entry name" value="HATPase_c"/>
    <property type="match status" value="1"/>
</dbReference>
<protein>
    <recommendedName>
        <fullName evidence="14">Sensor protein</fullName>
        <ecNumber evidence="14">2.7.13.3</ecNumber>
    </recommendedName>
</protein>
<evidence type="ECO:0000256" key="14">
    <source>
        <dbReference type="PIRNR" id="PIRNR003167"/>
    </source>
</evidence>
<feature type="domain" description="Histidine kinase" evidence="18">
    <location>
        <begin position="427"/>
        <end position="624"/>
    </location>
</feature>
<dbReference type="InterPro" id="IPR042295">
    <property type="entry name" value="NarX-like_N_sf"/>
</dbReference>
<dbReference type="Gene3D" id="1.20.5.1930">
    <property type="match status" value="1"/>
</dbReference>
<dbReference type="CDD" id="cd19408">
    <property type="entry name" value="NarX_NarQ_sensor"/>
    <property type="match status" value="1"/>
</dbReference>
<dbReference type="EMBL" id="JABBGA010000036">
    <property type="protein sequence ID" value="NML28817.1"/>
    <property type="molecule type" value="Genomic_DNA"/>
</dbReference>
<dbReference type="PROSITE" id="PS50109">
    <property type="entry name" value="HIS_KIN"/>
    <property type="match status" value="1"/>
</dbReference>
<dbReference type="InterPro" id="IPR003660">
    <property type="entry name" value="HAMP_dom"/>
</dbReference>
<dbReference type="InterPro" id="IPR016380">
    <property type="entry name" value="Sig_transdc_His_kin_NarX/NarQ"/>
</dbReference>
<accession>A0A848G9F0</accession>
<evidence type="ECO:0000259" key="19">
    <source>
        <dbReference type="PROSITE" id="PS50885"/>
    </source>
</evidence>
<comment type="caution">
    <text evidence="20">The sequence shown here is derived from an EMBL/GenBank/DDBJ whole genome shotgun (WGS) entry which is preliminary data.</text>
</comment>
<dbReference type="CDD" id="cd16917">
    <property type="entry name" value="HATPase_UhpB-NarQ-NarX-like"/>
    <property type="match status" value="1"/>
</dbReference>
<dbReference type="EC" id="2.7.13.3" evidence="14"/>
<evidence type="ECO:0000256" key="7">
    <source>
        <dbReference type="ARBA" id="ARBA00022692"/>
    </source>
</evidence>
<feature type="transmembrane region" description="Helical" evidence="17">
    <location>
        <begin position="30"/>
        <end position="51"/>
    </location>
</feature>
<evidence type="ECO:0000256" key="6">
    <source>
        <dbReference type="ARBA" id="ARBA00022679"/>
    </source>
</evidence>
<evidence type="ECO:0000256" key="11">
    <source>
        <dbReference type="ARBA" id="ARBA00022989"/>
    </source>
</evidence>
<dbReference type="GO" id="GO:0046983">
    <property type="term" value="F:protein dimerization activity"/>
    <property type="evidence" value="ECO:0007669"/>
    <property type="project" value="UniProtKB-UniRule"/>
</dbReference>
<evidence type="ECO:0000256" key="13">
    <source>
        <dbReference type="ARBA" id="ARBA00023136"/>
    </source>
</evidence>
<comment type="subcellular location">
    <subcellularLocation>
        <location evidence="2">Cell inner membrane</location>
        <topology evidence="2">Multi-pass membrane protein</topology>
    </subcellularLocation>
</comment>
<keyword evidence="7 17" id="KW-0812">Transmembrane</keyword>
<evidence type="ECO:0000256" key="4">
    <source>
        <dbReference type="ARBA" id="ARBA00022519"/>
    </source>
</evidence>
<feature type="coiled-coil region" evidence="15">
    <location>
        <begin position="245"/>
        <end position="272"/>
    </location>
</feature>
<evidence type="ECO:0000256" key="1">
    <source>
        <dbReference type="ARBA" id="ARBA00000085"/>
    </source>
</evidence>
<keyword evidence="3 14" id="KW-1003">Cell membrane</keyword>
<dbReference type="SUPFAM" id="SSF158472">
    <property type="entry name" value="HAMP domain-like"/>
    <property type="match status" value="1"/>
</dbReference>
<dbReference type="InterPro" id="IPR003594">
    <property type="entry name" value="HATPase_dom"/>
</dbReference>
<keyword evidence="5" id="KW-0597">Phosphoprotein</keyword>
<feature type="domain" description="HAMP" evidence="19">
    <location>
        <begin position="201"/>
        <end position="253"/>
    </location>
</feature>
<keyword evidence="6 14" id="KW-0808">Transferase</keyword>
<dbReference type="PANTHER" id="PTHR24421:SF10">
    <property type="entry name" value="NITRATE_NITRITE SENSOR PROTEIN NARQ"/>
    <property type="match status" value="1"/>
</dbReference>
<evidence type="ECO:0000256" key="16">
    <source>
        <dbReference type="SAM" id="MobiDB-lite"/>
    </source>
</evidence>
<dbReference type="InterPro" id="IPR050482">
    <property type="entry name" value="Sensor_HK_TwoCompSys"/>
</dbReference>
<dbReference type="SUPFAM" id="SSF55874">
    <property type="entry name" value="ATPase domain of HSP90 chaperone/DNA topoisomerase II/histidine kinase"/>
    <property type="match status" value="1"/>
</dbReference>
<evidence type="ECO:0000313" key="20">
    <source>
        <dbReference type="EMBL" id="NML28817.1"/>
    </source>
</evidence>
<evidence type="ECO:0000256" key="3">
    <source>
        <dbReference type="ARBA" id="ARBA00022475"/>
    </source>
</evidence>
<dbReference type="GO" id="GO:0005886">
    <property type="term" value="C:plasma membrane"/>
    <property type="evidence" value="ECO:0007669"/>
    <property type="project" value="UniProtKB-SubCell"/>
</dbReference>
<keyword evidence="21" id="KW-1185">Reference proteome</keyword>
<dbReference type="SMART" id="SM00304">
    <property type="entry name" value="HAMP"/>
    <property type="match status" value="1"/>
</dbReference>
<feature type="region of interest" description="Disordered" evidence="16">
    <location>
        <begin position="626"/>
        <end position="646"/>
    </location>
</feature>
<comment type="catalytic activity">
    <reaction evidence="1 14">
        <text>ATP + protein L-histidine = ADP + protein N-phospho-L-histidine.</text>
        <dbReference type="EC" id="2.7.13.3"/>
    </reaction>
</comment>
<dbReference type="CDD" id="cd06225">
    <property type="entry name" value="HAMP"/>
    <property type="match status" value="1"/>
</dbReference>
<keyword evidence="8 14" id="KW-0547">Nucleotide-binding</keyword>
<reference evidence="20 21" key="1">
    <citation type="submission" date="2020-04" db="EMBL/GenBank/DDBJ databases">
        <title>Zoogloea sp. G-4-1-14 isolated from soil.</title>
        <authorList>
            <person name="Dahal R.H."/>
        </authorList>
    </citation>
    <scope>NUCLEOTIDE SEQUENCE [LARGE SCALE GENOMIC DNA]</scope>
    <source>
        <strain evidence="20 21">G-4-1-14</strain>
    </source>
</reference>
<dbReference type="InterPro" id="IPR011712">
    <property type="entry name" value="Sig_transdc_His_kin_sub3_dim/P"/>
</dbReference>
<keyword evidence="10 14" id="KW-0067">ATP-binding</keyword>
<evidence type="ECO:0000259" key="18">
    <source>
        <dbReference type="PROSITE" id="PS50109"/>
    </source>
</evidence>
<keyword evidence="9 14" id="KW-0418">Kinase</keyword>
<evidence type="ECO:0000256" key="8">
    <source>
        <dbReference type="ARBA" id="ARBA00022741"/>
    </source>
</evidence>
<dbReference type="PIRSF" id="PIRSF003167">
    <property type="entry name" value="STHK_NarX/NarQ"/>
    <property type="match status" value="1"/>
</dbReference>
<evidence type="ECO:0000256" key="5">
    <source>
        <dbReference type="ARBA" id="ARBA00022553"/>
    </source>
</evidence>
<feature type="compositionally biased region" description="Pro residues" evidence="16">
    <location>
        <begin position="631"/>
        <end position="646"/>
    </location>
</feature>
<dbReference type="Pfam" id="PF00672">
    <property type="entry name" value="HAMP"/>
    <property type="match status" value="1"/>
</dbReference>
<evidence type="ECO:0000256" key="12">
    <source>
        <dbReference type="ARBA" id="ARBA00023012"/>
    </source>
</evidence>
<sequence length="646" mass="70913">MNTRPPSASPSFSPPGRTGTPSVVVRLGCWIAAIASLAALSIIISIIIADLSSGEARAINMAGSLRMHSYAIQSTVGLDEGESPAPRLEQALAEFERRYAHPDLLKAIPTTETHPIREAYREIGTEWREHYRPAVLRCGPDAAARRALQGDTARIVSRIDRLVALVEEGLETKLQWLRLIQGISLGLLLVLGASAVLQLKRHVLRPLGELLASARIVQRGNFDVRIPRREPDELGQLGEAFNFMVEDLSRIYGELEDRVQEKTEALARSNRSLQLLYRTTHALSEKAVTRDTLLQVLKDVEALIGLRAGALCLGRSGLTVNTGQPGDASRLQALCESSCVGCGDDDIPLTSVLVGHAGPGERSLSVPLFDGTRNHGAMLLLQADAEPLEAWQLELLQAVGRHIGSALAALHRDEERHRLALLDERSVIARELHDSLAQSLSYLKIQVTRLQSLLGRNPPPERVNEVVQELRDGLSEAYRQLRELLTTFRLRIDGRGLPAAIEETVQEFRRRTGLEISLDNRLSSLDMPPDREIHVLQIIREALSNIERHARATQVRIALENLPDTTMLVTIDDNGIGFDAQATPIHRYGIVIMRDRAQSLKGELQVRPRPEGGTRVELVFPGQAGAIPAAPHHPAPTHTPAPGSIP</sequence>
<dbReference type="RefSeq" id="WP_169148335.1">
    <property type="nucleotide sequence ID" value="NZ_JABBGA010000036.1"/>
</dbReference>
<keyword evidence="15" id="KW-0175">Coiled coil</keyword>
<dbReference type="Gene3D" id="1.10.8.500">
    <property type="entry name" value="HAMP domain in histidine kinase"/>
    <property type="match status" value="1"/>
</dbReference>
<dbReference type="SMART" id="SM00387">
    <property type="entry name" value="HATPase_c"/>
    <property type="match status" value="1"/>
</dbReference>
<dbReference type="InterPro" id="IPR036890">
    <property type="entry name" value="HATPase_C_sf"/>
</dbReference>
<evidence type="ECO:0000256" key="10">
    <source>
        <dbReference type="ARBA" id="ARBA00022840"/>
    </source>
</evidence>
<dbReference type="Gene3D" id="3.30.565.10">
    <property type="entry name" value="Histidine kinase-like ATPase, C-terminal domain"/>
    <property type="match status" value="1"/>
</dbReference>
<keyword evidence="13 14" id="KW-0472">Membrane</keyword>
<dbReference type="GO" id="GO:0000155">
    <property type="term" value="F:phosphorelay sensor kinase activity"/>
    <property type="evidence" value="ECO:0007669"/>
    <property type="project" value="UniProtKB-UniRule"/>
</dbReference>
<dbReference type="GO" id="GO:0005524">
    <property type="term" value="F:ATP binding"/>
    <property type="evidence" value="ECO:0007669"/>
    <property type="project" value="UniProtKB-UniRule"/>
</dbReference>
<keyword evidence="12 14" id="KW-0902">Two-component regulatory system</keyword>
<dbReference type="Pfam" id="PF07730">
    <property type="entry name" value="HisKA_3"/>
    <property type="match status" value="1"/>
</dbReference>
<dbReference type="PANTHER" id="PTHR24421">
    <property type="entry name" value="NITRATE/NITRITE SENSOR PROTEIN NARX-RELATED"/>
    <property type="match status" value="1"/>
</dbReference>
<proteinExistence type="predicted"/>
<dbReference type="Pfam" id="PF13675">
    <property type="entry name" value="PilJ"/>
    <property type="match status" value="1"/>
</dbReference>
<keyword evidence="4 14" id="KW-0997">Cell inner membrane</keyword>
<dbReference type="Proteomes" id="UP000580043">
    <property type="component" value="Unassembled WGS sequence"/>
</dbReference>